<evidence type="ECO:0000256" key="4">
    <source>
        <dbReference type="ARBA" id="ARBA00022833"/>
    </source>
</evidence>
<dbReference type="PROSITE" id="PS50076">
    <property type="entry name" value="DNAJ_2"/>
    <property type="match status" value="1"/>
</dbReference>
<feature type="signal peptide" evidence="8">
    <location>
        <begin position="1"/>
        <end position="25"/>
    </location>
</feature>
<gene>
    <name evidence="11" type="primary">SCJ1</name>
    <name evidence="11" type="ORF">MBRA1_003054</name>
</gene>
<dbReference type="Gene3D" id="2.10.230.10">
    <property type="entry name" value="Heat shock protein DnaJ, cysteine-rich domain"/>
    <property type="match status" value="1"/>
</dbReference>
<dbReference type="AlphaFoldDB" id="A0AAF0DW20"/>
<evidence type="ECO:0000256" key="6">
    <source>
        <dbReference type="PROSITE-ProRule" id="PRU00546"/>
    </source>
</evidence>
<dbReference type="Gene3D" id="1.10.287.110">
    <property type="entry name" value="DnaJ domain"/>
    <property type="match status" value="1"/>
</dbReference>
<protein>
    <submittedName>
        <fullName evidence="11">DnaJ- protein scj1</fullName>
    </submittedName>
</protein>
<evidence type="ECO:0000313" key="12">
    <source>
        <dbReference type="Proteomes" id="UP001216638"/>
    </source>
</evidence>
<dbReference type="GO" id="GO:0006457">
    <property type="term" value="P:protein folding"/>
    <property type="evidence" value="ECO:0007669"/>
    <property type="project" value="InterPro"/>
</dbReference>
<evidence type="ECO:0000259" key="9">
    <source>
        <dbReference type="PROSITE" id="PS50076"/>
    </source>
</evidence>
<dbReference type="SUPFAM" id="SSF57938">
    <property type="entry name" value="DnaJ/Hsp40 cysteine-rich domain"/>
    <property type="match status" value="1"/>
</dbReference>
<organism evidence="11 12">
    <name type="scientific">Malassezia brasiliensis</name>
    <dbReference type="NCBI Taxonomy" id="1821822"/>
    <lineage>
        <taxon>Eukaryota</taxon>
        <taxon>Fungi</taxon>
        <taxon>Dikarya</taxon>
        <taxon>Basidiomycota</taxon>
        <taxon>Ustilaginomycotina</taxon>
        <taxon>Malasseziomycetes</taxon>
        <taxon>Malasseziales</taxon>
        <taxon>Malasseziaceae</taxon>
        <taxon>Malassezia</taxon>
    </lineage>
</organism>
<feature type="region of interest" description="Disordered" evidence="7">
    <location>
        <begin position="320"/>
        <end position="344"/>
    </location>
</feature>
<sequence length="385" mass="42478">MLALLRCAWALALVCAVCVAPIVAAARDYYEVLGVRRTASDREIKTSYRKIARAIHPDKHPDKATEFMELSEAYQVLSDPELRSVYDRHGAEAAQQRQAQNNNGQRPGDPMDLFRQFFGGGAGASDETPKGPRQTYNAELSMSDIYVGRVFALEHIRPVVCPDCYGSGAHSPQDIHTCSACQGQGVQIMRQQLMPGFATNVQVACPTCGGKGKTIKKACRRCRGDKTVMERTEIDVDVEAGAREGAEYVFEGLGQQAPDIDPGDVVVTISSKTEPGDFRRVGHNLYYTLPISLPEALFGFTKEMRHYDGHTFTVRRTQPTQPHAVDRIPDEGLPIPEGERDDAQGRTAGDLFITYEVVIPQLTGKRRDEVMRAFGVEHEAAHADL</sequence>
<dbReference type="InterPro" id="IPR002939">
    <property type="entry name" value="DnaJ_C"/>
</dbReference>
<keyword evidence="5" id="KW-0143">Chaperone</keyword>
<keyword evidence="4 6" id="KW-0862">Zinc</keyword>
<feature type="chain" id="PRO_5042130319" evidence="8">
    <location>
        <begin position="26"/>
        <end position="385"/>
    </location>
</feature>
<dbReference type="InterPro" id="IPR044713">
    <property type="entry name" value="DNJA1/2-like"/>
</dbReference>
<proteinExistence type="predicted"/>
<evidence type="ECO:0000256" key="3">
    <source>
        <dbReference type="ARBA" id="ARBA00022771"/>
    </source>
</evidence>
<dbReference type="SUPFAM" id="SSF49493">
    <property type="entry name" value="HSP40/DnaJ peptide-binding domain"/>
    <property type="match status" value="2"/>
</dbReference>
<dbReference type="SMART" id="SM00271">
    <property type="entry name" value="DnaJ"/>
    <property type="match status" value="1"/>
</dbReference>
<dbReference type="SUPFAM" id="SSF46565">
    <property type="entry name" value="Chaperone J-domain"/>
    <property type="match status" value="1"/>
</dbReference>
<dbReference type="EMBL" id="CP119953">
    <property type="protein sequence ID" value="WFC96397.1"/>
    <property type="molecule type" value="Genomic_DNA"/>
</dbReference>
<dbReference type="GO" id="GO:0008270">
    <property type="term" value="F:zinc ion binding"/>
    <property type="evidence" value="ECO:0007669"/>
    <property type="project" value="UniProtKB-KW"/>
</dbReference>
<dbReference type="PANTHER" id="PTHR43888">
    <property type="entry name" value="DNAJ-LIKE-2, ISOFORM A-RELATED"/>
    <property type="match status" value="1"/>
</dbReference>
<dbReference type="GO" id="GO:0051082">
    <property type="term" value="F:unfolded protein binding"/>
    <property type="evidence" value="ECO:0007669"/>
    <property type="project" value="InterPro"/>
</dbReference>
<name>A0AAF0DW20_9BASI</name>
<keyword evidence="3 6" id="KW-0863">Zinc-finger</keyword>
<accession>A0AAF0DW20</accession>
<dbReference type="InterPro" id="IPR001305">
    <property type="entry name" value="HSP_DnaJ_Cys-rich_dom"/>
</dbReference>
<dbReference type="CDD" id="cd10747">
    <property type="entry name" value="DnaJ_C"/>
    <property type="match status" value="1"/>
</dbReference>
<feature type="domain" description="CR-type" evidence="10">
    <location>
        <begin position="148"/>
        <end position="231"/>
    </location>
</feature>
<feature type="region of interest" description="Disordered" evidence="7">
    <location>
        <begin position="90"/>
        <end position="112"/>
    </location>
</feature>
<dbReference type="Pfam" id="PF00226">
    <property type="entry name" value="DnaJ"/>
    <property type="match status" value="1"/>
</dbReference>
<dbReference type="Gene3D" id="2.60.260.20">
    <property type="entry name" value="Urease metallochaperone UreE, N-terminal domain"/>
    <property type="match status" value="2"/>
</dbReference>
<keyword evidence="8" id="KW-0732">Signal</keyword>
<keyword evidence="12" id="KW-1185">Reference proteome</keyword>
<dbReference type="InterPro" id="IPR008971">
    <property type="entry name" value="HSP40/DnaJ_pept-bd"/>
</dbReference>
<evidence type="ECO:0000256" key="2">
    <source>
        <dbReference type="ARBA" id="ARBA00022737"/>
    </source>
</evidence>
<dbReference type="PROSITE" id="PS51188">
    <property type="entry name" value="ZF_CR"/>
    <property type="match status" value="1"/>
</dbReference>
<keyword evidence="1 6" id="KW-0479">Metal-binding</keyword>
<feature type="domain" description="J" evidence="9">
    <location>
        <begin position="28"/>
        <end position="90"/>
    </location>
</feature>
<dbReference type="PROSITE" id="PS00636">
    <property type="entry name" value="DNAJ_1"/>
    <property type="match status" value="1"/>
</dbReference>
<dbReference type="GO" id="GO:0030544">
    <property type="term" value="F:Hsp70 protein binding"/>
    <property type="evidence" value="ECO:0007669"/>
    <property type="project" value="InterPro"/>
</dbReference>
<dbReference type="InterPro" id="IPR036410">
    <property type="entry name" value="HSP_DnaJ_Cys-rich_dom_sf"/>
</dbReference>
<evidence type="ECO:0000256" key="5">
    <source>
        <dbReference type="ARBA" id="ARBA00023186"/>
    </source>
</evidence>
<dbReference type="PRINTS" id="PR00625">
    <property type="entry name" value="JDOMAIN"/>
</dbReference>
<dbReference type="CDD" id="cd10719">
    <property type="entry name" value="DnaJ_zf"/>
    <property type="match status" value="1"/>
</dbReference>
<reference evidence="11" key="1">
    <citation type="submission" date="2023-03" db="EMBL/GenBank/DDBJ databases">
        <title>Mating type loci evolution in Malassezia.</title>
        <authorList>
            <person name="Coelho M.A."/>
        </authorList>
    </citation>
    <scope>NUCLEOTIDE SEQUENCE</scope>
    <source>
        <strain evidence="11">CBS 14135</strain>
    </source>
</reference>
<feature type="compositionally biased region" description="Low complexity" evidence="7">
    <location>
        <begin position="92"/>
        <end position="106"/>
    </location>
</feature>
<dbReference type="Proteomes" id="UP001216638">
    <property type="component" value="Chromosome 3"/>
</dbReference>
<dbReference type="CDD" id="cd06257">
    <property type="entry name" value="DnaJ"/>
    <property type="match status" value="1"/>
</dbReference>
<evidence type="ECO:0000313" key="11">
    <source>
        <dbReference type="EMBL" id="WFC96397.1"/>
    </source>
</evidence>
<dbReference type="Pfam" id="PF00684">
    <property type="entry name" value="DnaJ_CXXCXGXG"/>
    <property type="match status" value="1"/>
</dbReference>
<dbReference type="Pfam" id="PF01556">
    <property type="entry name" value="DnaJ_C"/>
    <property type="match status" value="1"/>
</dbReference>
<evidence type="ECO:0000256" key="7">
    <source>
        <dbReference type="SAM" id="MobiDB-lite"/>
    </source>
</evidence>
<dbReference type="FunFam" id="2.10.230.10:FF:000002">
    <property type="entry name" value="Molecular chaperone DnaJ"/>
    <property type="match status" value="1"/>
</dbReference>
<dbReference type="InterPro" id="IPR001623">
    <property type="entry name" value="DnaJ_domain"/>
</dbReference>
<feature type="zinc finger region" description="CR-type" evidence="6">
    <location>
        <begin position="148"/>
        <end position="231"/>
    </location>
</feature>
<evidence type="ECO:0000259" key="10">
    <source>
        <dbReference type="PROSITE" id="PS51188"/>
    </source>
</evidence>
<dbReference type="InterPro" id="IPR018253">
    <property type="entry name" value="DnaJ_domain_CS"/>
</dbReference>
<evidence type="ECO:0000256" key="8">
    <source>
        <dbReference type="SAM" id="SignalP"/>
    </source>
</evidence>
<dbReference type="InterPro" id="IPR036869">
    <property type="entry name" value="J_dom_sf"/>
</dbReference>
<evidence type="ECO:0000256" key="1">
    <source>
        <dbReference type="ARBA" id="ARBA00022723"/>
    </source>
</evidence>
<keyword evidence="2" id="KW-0677">Repeat</keyword>